<dbReference type="InterPro" id="IPR049644">
    <property type="entry name" value="GvpU-like"/>
</dbReference>
<dbReference type="RefSeq" id="WP_394164511.1">
    <property type="nucleotide sequence ID" value="NZ_JBHGCJ010000017.1"/>
</dbReference>
<comment type="caution">
    <text evidence="1">The sequence shown here is derived from an EMBL/GenBank/DDBJ whole genome shotgun (WGS) entry which is preliminary data.</text>
</comment>
<protein>
    <submittedName>
        <fullName evidence="1">Gas vesicle accessory protein GvpU</fullName>
    </submittedName>
</protein>
<sequence>MSDDALSVEGASDFNPLVQEIASAMVEVGGLGVDDFLQSIVNTVNLQPNYQLPVTLYLGGSLVSGQLISGDRYFEEMAELLSRGTYDAEHERELTRASVNEFGDKYRKAREDQGEQDGPVFIHLREASVFGLTGSPIPSNPVLWRGRINAVSGFHIGSLRVSAPG</sequence>
<name>A0ABW7D1R5_9GAMM</name>
<accession>A0ABW7D1R5</accession>
<dbReference type="Proteomes" id="UP001605261">
    <property type="component" value="Unassembled WGS sequence"/>
</dbReference>
<proteinExistence type="predicted"/>
<keyword evidence="2" id="KW-1185">Reference proteome</keyword>
<dbReference type="EMBL" id="JBHGCJ010000017">
    <property type="protein sequence ID" value="MFG6111142.1"/>
    <property type="molecule type" value="Genomic_DNA"/>
</dbReference>
<evidence type="ECO:0000313" key="2">
    <source>
        <dbReference type="Proteomes" id="UP001605261"/>
    </source>
</evidence>
<organism evidence="1 2">
    <name type="scientific">Stenotrophomonas nematodicola</name>
    <dbReference type="NCBI Taxonomy" id="2656746"/>
    <lineage>
        <taxon>Bacteria</taxon>
        <taxon>Pseudomonadati</taxon>
        <taxon>Pseudomonadota</taxon>
        <taxon>Gammaproteobacteria</taxon>
        <taxon>Lysobacterales</taxon>
        <taxon>Lysobacteraceae</taxon>
        <taxon>Stenotrophomonas</taxon>
    </lineage>
</organism>
<dbReference type="NCBIfam" id="NF041667">
    <property type="entry name" value="GvpU"/>
    <property type="match status" value="1"/>
</dbReference>
<evidence type="ECO:0000313" key="1">
    <source>
        <dbReference type="EMBL" id="MFG6111142.1"/>
    </source>
</evidence>
<gene>
    <name evidence="1" type="primary">gvpU</name>
    <name evidence="1" type="ORF">ACEU0G_001031</name>
</gene>
<reference evidence="1 2" key="1">
    <citation type="submission" date="2024-09" db="EMBL/GenBank/DDBJ databases">
        <authorList>
            <consortium name="All-Russian atlas of soil microorganisms"/>
            <consortium name="as a basis for the search for new antimicrobial producers and enzymes with unique properties"/>
            <person name="Sokolova E.A."/>
            <person name="Voronina E.N."/>
        </authorList>
    </citation>
    <scope>NUCLEOTIDE SEQUENCE [LARGE SCALE GENOMIC DNA]</scope>
    <source>
        <strain evidence="1 2">AF-22b-331.1</strain>
    </source>
</reference>